<organism evidence="2 3">
    <name type="scientific">Glycomyces harbinensis</name>
    <dbReference type="NCBI Taxonomy" id="58114"/>
    <lineage>
        <taxon>Bacteria</taxon>
        <taxon>Bacillati</taxon>
        <taxon>Actinomycetota</taxon>
        <taxon>Actinomycetes</taxon>
        <taxon>Glycomycetales</taxon>
        <taxon>Glycomycetaceae</taxon>
        <taxon>Glycomyces</taxon>
    </lineage>
</organism>
<dbReference type="InterPro" id="IPR011990">
    <property type="entry name" value="TPR-like_helical_dom_sf"/>
</dbReference>
<dbReference type="Gene3D" id="1.25.40.10">
    <property type="entry name" value="Tetratricopeptide repeat domain"/>
    <property type="match status" value="1"/>
</dbReference>
<dbReference type="Proteomes" id="UP000198949">
    <property type="component" value="Unassembled WGS sequence"/>
</dbReference>
<feature type="domain" description="HTH cro/C1-type" evidence="1">
    <location>
        <begin position="35"/>
        <end position="89"/>
    </location>
</feature>
<dbReference type="GO" id="GO:0003677">
    <property type="term" value="F:DNA binding"/>
    <property type="evidence" value="ECO:0007669"/>
    <property type="project" value="InterPro"/>
</dbReference>
<keyword evidence="3" id="KW-1185">Reference proteome</keyword>
<proteinExistence type="predicted"/>
<dbReference type="EMBL" id="FNAD01000008">
    <property type="protein sequence ID" value="SDD87085.1"/>
    <property type="molecule type" value="Genomic_DNA"/>
</dbReference>
<dbReference type="SMART" id="SM00530">
    <property type="entry name" value="HTH_XRE"/>
    <property type="match status" value="1"/>
</dbReference>
<gene>
    <name evidence="2" type="ORF">SAMN05216270_108214</name>
</gene>
<protein>
    <submittedName>
        <fullName evidence="2">Helix-turn-helix</fullName>
    </submittedName>
</protein>
<dbReference type="Gene3D" id="1.10.260.40">
    <property type="entry name" value="lambda repressor-like DNA-binding domains"/>
    <property type="match status" value="1"/>
</dbReference>
<dbReference type="InterPro" id="IPR001387">
    <property type="entry name" value="Cro/C1-type_HTH"/>
</dbReference>
<name>A0A1G6YBV9_9ACTN</name>
<dbReference type="Pfam" id="PF01381">
    <property type="entry name" value="HTH_3"/>
    <property type="match status" value="1"/>
</dbReference>
<dbReference type="OrthoDB" id="3213425at2"/>
<sequence length="420" mass="46292">MHDRARTRVRAETGINWKIIRTPGDTAMTRRRRRLQQRRKEIGLSQEQLAAACGVSDSTVRRWESGETEPQPRQRRLLALALDLSPTELTRLLDADDLSLDRAVGRFAGYDPTPMDSEPGTDAVRDALEWILDPTGPLHSLAAAPGRTRRVGTALIDQVADRIIRFRRADDTVAARRLLPEVVGEVHRVETVLSHHSYNDATGRRLHGMLAELHQLAGWMAIDLGRVTRGEEFYAAGAAAARSAGDSALVAQLLSCNAYQRTSRGKDALLLARAALHGGSSALTPLGRILLIERIAWAAANTGHDDLARSALHEVDDTYALVGDEPEPDWVYWLDRNESDVMAARCLLILGDPDHAAALLRPAIDRYPASHRREKALYLSWLAESYTATGEQDAATAVIGEIEDLEVDSARLQSRLALLQ</sequence>
<evidence type="ECO:0000259" key="1">
    <source>
        <dbReference type="PROSITE" id="PS50943"/>
    </source>
</evidence>
<evidence type="ECO:0000313" key="3">
    <source>
        <dbReference type="Proteomes" id="UP000198949"/>
    </source>
</evidence>
<dbReference type="AlphaFoldDB" id="A0A1G6YBV9"/>
<dbReference type="SUPFAM" id="SSF48452">
    <property type="entry name" value="TPR-like"/>
    <property type="match status" value="1"/>
</dbReference>
<accession>A0A1G6YBV9</accession>
<dbReference type="InterPro" id="IPR010982">
    <property type="entry name" value="Lambda_DNA-bd_dom_sf"/>
</dbReference>
<reference evidence="3" key="1">
    <citation type="submission" date="2016-10" db="EMBL/GenBank/DDBJ databases">
        <authorList>
            <person name="Varghese N."/>
            <person name="Submissions S."/>
        </authorList>
    </citation>
    <scope>NUCLEOTIDE SEQUENCE [LARGE SCALE GENOMIC DNA]</scope>
    <source>
        <strain evidence="3">CGMCC 4.3516</strain>
    </source>
</reference>
<dbReference type="SUPFAM" id="SSF47413">
    <property type="entry name" value="lambda repressor-like DNA-binding domains"/>
    <property type="match status" value="1"/>
</dbReference>
<dbReference type="CDD" id="cd00093">
    <property type="entry name" value="HTH_XRE"/>
    <property type="match status" value="1"/>
</dbReference>
<evidence type="ECO:0000313" key="2">
    <source>
        <dbReference type="EMBL" id="SDD87085.1"/>
    </source>
</evidence>
<dbReference type="RefSeq" id="WP_091036739.1">
    <property type="nucleotide sequence ID" value="NZ_JASCTJ010000002.1"/>
</dbReference>
<dbReference type="PROSITE" id="PS50943">
    <property type="entry name" value="HTH_CROC1"/>
    <property type="match status" value="1"/>
</dbReference>
<dbReference type="STRING" id="58114.SAMN05216270_108214"/>